<name>Q0F344_9PROT</name>
<feature type="domain" description="OLD protein-like TOPRIM" evidence="3">
    <location>
        <begin position="408"/>
        <end position="477"/>
    </location>
</feature>
<proteinExistence type="predicted"/>
<dbReference type="InterPro" id="IPR034139">
    <property type="entry name" value="TOPRIM_OLD"/>
</dbReference>
<dbReference type="PANTHER" id="PTHR43581">
    <property type="entry name" value="ATP/GTP PHOSPHATASE"/>
    <property type="match status" value="1"/>
</dbReference>
<organism evidence="4 5">
    <name type="scientific">Mariprofundus ferrooxydans PV-1</name>
    <dbReference type="NCBI Taxonomy" id="314345"/>
    <lineage>
        <taxon>Bacteria</taxon>
        <taxon>Pseudomonadati</taxon>
        <taxon>Pseudomonadota</taxon>
        <taxon>Candidatius Mariprofundia</taxon>
        <taxon>Mariprofundales</taxon>
        <taxon>Mariprofundaceae</taxon>
        <taxon>Mariprofundus</taxon>
    </lineage>
</organism>
<sequence>MRVRRLTIENFRGVRSGQVDFRGHTLLVGGNNIGKSTVCEALDLVLGPERLFRRPVIDEHDFYKGKYLSADNKPVEIIIRALLTDLSEEAERRFHRHLRRWNDIDGQFVDESGDGPEAADAEGTVWALPVVFIGRYEADEDDFIGNTFFDHPVDEMDEEEPAEQQLGGGRKIFGREQKRLCGFIFLRTLRTGSRALSLQRGSLLDTVLRLDGSGLTEMWEKTLAGLRGLDPAIGEIEQLKTIRDEIRKRLARFVNLSEDDDATGFFASDLTRDHLRDVVRLFLAAQPAPHQVPFQKLGTGSINLLVFALLTFIADLKGNRSVIFAMEEPEIALPPHTQRRVIRFILSEMGQAIVTSHSPYIIEQFEPTQIVVLDRNSDAVLSSRTVELGDIKLKKYRRERRQMAEAILSRAVIVVEGATEAALFPVASEVMESALGEEYEHLDLAGVTVFNAGSDKEVPIFGPFFKALGKPAFAFYDKQDVAPDAATAAKLADYTQVWESPEKGIESVLVSEMPVATMRRFLNSVKDRDDYPADKRIIDDNMSDADVEALTKAVLKIRKGDNQPYAALLISECENETELPVTIRTILESVHATLQSLVMDTESEDEPNQGNEAAATDISEAEALEPTVPDSREGDEG</sequence>
<dbReference type="InParanoid" id="Q0F344"/>
<dbReference type="Pfam" id="PF13175">
    <property type="entry name" value="AAA_15"/>
    <property type="match status" value="2"/>
</dbReference>
<evidence type="ECO:0008006" key="6">
    <source>
        <dbReference type="Google" id="ProtNLM"/>
    </source>
</evidence>
<feature type="domain" description="Endonuclease GajA/Old nuclease/RecF-like AAA" evidence="2">
    <location>
        <begin position="1"/>
        <end position="77"/>
    </location>
</feature>
<dbReference type="Pfam" id="PF20469">
    <property type="entry name" value="OLD-like_TOPRIM"/>
    <property type="match status" value="1"/>
</dbReference>
<dbReference type="AlphaFoldDB" id="Q0F344"/>
<evidence type="ECO:0000313" key="5">
    <source>
        <dbReference type="Proteomes" id="UP000005297"/>
    </source>
</evidence>
<protein>
    <recommendedName>
        <fullName evidence="6">ATP-dependent endonuclease</fullName>
    </recommendedName>
</protein>
<dbReference type="CDD" id="cd01026">
    <property type="entry name" value="TOPRIM_OLD"/>
    <property type="match status" value="1"/>
</dbReference>
<comment type="caution">
    <text evidence="4">The sequence shown here is derived from an EMBL/GenBank/DDBJ whole genome shotgun (WGS) entry which is preliminary data.</text>
</comment>
<dbReference type="SUPFAM" id="SSF52540">
    <property type="entry name" value="P-loop containing nucleoside triphosphate hydrolases"/>
    <property type="match status" value="1"/>
</dbReference>
<dbReference type="InterPro" id="IPR041685">
    <property type="entry name" value="AAA_GajA/Old/RecF-like"/>
</dbReference>
<dbReference type="eggNOG" id="COG1195">
    <property type="taxonomic scope" value="Bacteria"/>
</dbReference>
<feature type="domain" description="Endonuclease GajA/Old nuclease/RecF-like AAA" evidence="2">
    <location>
        <begin position="239"/>
        <end position="362"/>
    </location>
</feature>
<dbReference type="EMBL" id="AATS01000001">
    <property type="protein sequence ID" value="EAU56097.1"/>
    <property type="molecule type" value="Genomic_DNA"/>
</dbReference>
<accession>Q0F344</accession>
<dbReference type="OrthoDB" id="7410968at2"/>
<evidence type="ECO:0000256" key="1">
    <source>
        <dbReference type="SAM" id="MobiDB-lite"/>
    </source>
</evidence>
<gene>
    <name evidence="4" type="ORF">SPV1_04733</name>
</gene>
<keyword evidence="5" id="KW-1185">Reference proteome</keyword>
<dbReference type="eggNOG" id="COG3593">
    <property type="taxonomic scope" value="Bacteria"/>
</dbReference>
<feature type="region of interest" description="Disordered" evidence="1">
    <location>
        <begin position="600"/>
        <end position="637"/>
    </location>
</feature>
<evidence type="ECO:0000259" key="2">
    <source>
        <dbReference type="Pfam" id="PF13175"/>
    </source>
</evidence>
<reference evidence="4 5" key="1">
    <citation type="submission" date="2006-09" db="EMBL/GenBank/DDBJ databases">
        <authorList>
            <person name="Emerson D."/>
            <person name="Ferriera S."/>
            <person name="Johnson J."/>
            <person name="Kravitz S."/>
            <person name="Halpern A."/>
            <person name="Remington K."/>
            <person name="Beeson K."/>
            <person name="Tran B."/>
            <person name="Rogers Y.-H."/>
            <person name="Friedman R."/>
            <person name="Venter J.C."/>
        </authorList>
    </citation>
    <scope>NUCLEOTIDE SEQUENCE [LARGE SCALE GENOMIC DNA]</scope>
    <source>
        <strain evidence="4 5">PV-1</strain>
    </source>
</reference>
<dbReference type="Proteomes" id="UP000005297">
    <property type="component" value="Unassembled WGS sequence"/>
</dbReference>
<dbReference type="HOGENOM" id="CLU_446007_0_0_0"/>
<dbReference type="InterPro" id="IPR027417">
    <property type="entry name" value="P-loop_NTPase"/>
</dbReference>
<evidence type="ECO:0000259" key="3">
    <source>
        <dbReference type="Pfam" id="PF20469"/>
    </source>
</evidence>
<dbReference type="PANTHER" id="PTHR43581:SF4">
    <property type="entry name" value="ATP_GTP PHOSPHATASE"/>
    <property type="match status" value="1"/>
</dbReference>
<evidence type="ECO:0000313" key="4">
    <source>
        <dbReference type="EMBL" id="EAU56097.1"/>
    </source>
</evidence>
<dbReference type="Gene3D" id="3.40.50.300">
    <property type="entry name" value="P-loop containing nucleotide triphosphate hydrolases"/>
    <property type="match status" value="1"/>
</dbReference>
<dbReference type="InterPro" id="IPR051396">
    <property type="entry name" value="Bact_Antivir_Def_Nuclease"/>
</dbReference>
<dbReference type="RefSeq" id="WP_009851242.1">
    <property type="nucleotide sequence ID" value="NZ_DS022295.1"/>
</dbReference>